<dbReference type="Pfam" id="PF13709">
    <property type="entry name" value="DUF4159"/>
    <property type="match status" value="1"/>
</dbReference>
<dbReference type="EMBL" id="UINC01013980">
    <property type="protein sequence ID" value="SVA59961.1"/>
    <property type="molecule type" value="Genomic_DNA"/>
</dbReference>
<name>A0A381X636_9ZZZZ</name>
<sequence length="293" mass="33633">MKNQAQKTILLLLVAALMAVAGYAQWTRDEGGRRGGFGGGNRGGRAGVPDWENDAELPQDKFTFARVQYSGYGRGFGGGWRVDYPNADLNFSHRIEQLTAIKADPDGTVVEFTGDLLKEHPFVYITDPRSMSLGEDEAKGFREYLLNGGFFMADDFWSEQEWENFYREMKRVFPSIEPVDLPVDHLLFNHVFPLSEKPQVPSEDWYRDRFSTPQQALDSGVTWETKRYETMPPKPHFYAYFDKKGRMMGVACHNTDIGDGWEEEGVSEWYFKHFSEPKSYPMGINILIYAMTH</sequence>
<protein>
    <recommendedName>
        <fullName evidence="2">DUF4159 domain-containing protein</fullName>
    </recommendedName>
</protein>
<organism evidence="3">
    <name type="scientific">marine metagenome</name>
    <dbReference type="NCBI Taxonomy" id="408172"/>
    <lineage>
        <taxon>unclassified sequences</taxon>
        <taxon>metagenomes</taxon>
        <taxon>ecological metagenomes</taxon>
    </lineage>
</organism>
<dbReference type="InterPro" id="IPR025297">
    <property type="entry name" value="DUF4159"/>
</dbReference>
<gene>
    <name evidence="3" type="ORF">METZ01_LOCUS112815</name>
</gene>
<dbReference type="AlphaFoldDB" id="A0A381X636"/>
<evidence type="ECO:0000259" key="2">
    <source>
        <dbReference type="Pfam" id="PF13709"/>
    </source>
</evidence>
<feature type="domain" description="DUF4159" evidence="2">
    <location>
        <begin position="63"/>
        <end position="291"/>
    </location>
</feature>
<evidence type="ECO:0000256" key="1">
    <source>
        <dbReference type="SAM" id="MobiDB-lite"/>
    </source>
</evidence>
<feature type="compositionally biased region" description="Gly residues" evidence="1">
    <location>
        <begin position="34"/>
        <end position="46"/>
    </location>
</feature>
<feature type="region of interest" description="Disordered" evidence="1">
    <location>
        <begin position="31"/>
        <end position="50"/>
    </location>
</feature>
<accession>A0A381X636</accession>
<proteinExistence type="predicted"/>
<evidence type="ECO:0000313" key="3">
    <source>
        <dbReference type="EMBL" id="SVA59961.1"/>
    </source>
</evidence>
<dbReference type="Gene3D" id="3.40.50.12140">
    <property type="entry name" value="Domain of unknown function DUF4159"/>
    <property type="match status" value="1"/>
</dbReference>
<reference evidence="3" key="1">
    <citation type="submission" date="2018-05" db="EMBL/GenBank/DDBJ databases">
        <authorList>
            <person name="Lanie J.A."/>
            <person name="Ng W.-L."/>
            <person name="Kazmierczak K.M."/>
            <person name="Andrzejewski T.M."/>
            <person name="Davidsen T.M."/>
            <person name="Wayne K.J."/>
            <person name="Tettelin H."/>
            <person name="Glass J.I."/>
            <person name="Rusch D."/>
            <person name="Podicherti R."/>
            <person name="Tsui H.-C.T."/>
            <person name="Winkler M.E."/>
        </authorList>
    </citation>
    <scope>NUCLEOTIDE SEQUENCE</scope>
</reference>